<organism evidence="4">
    <name type="scientific">Collinsella intestinalis</name>
    <dbReference type="NCBI Taxonomy" id="147207"/>
    <lineage>
        <taxon>Bacteria</taxon>
        <taxon>Bacillati</taxon>
        <taxon>Actinomycetota</taxon>
        <taxon>Coriobacteriia</taxon>
        <taxon>Coriobacteriales</taxon>
        <taxon>Coriobacteriaceae</taxon>
        <taxon>Collinsella</taxon>
    </lineage>
</organism>
<feature type="signal peptide" evidence="3">
    <location>
        <begin position="1"/>
        <end position="41"/>
    </location>
</feature>
<keyword evidence="3" id="KW-0732">Signal</keyword>
<sequence>MIGRNCRPPRGGFKTPVWRKALVAVLSFTMLSSGVPAPAWAQAVEDAQDVLAQAAAAAQEPRADVDAAVAAGGLAAGEGHEEATAPAGDAAKGEQPSAPAPEPAALARDDAPAAPADDASADGAAPAASADDRSARAGLDADYIYIHDKNGSDLRKIGVGQELRIDATYEDLEWGDEYDFSDRDYEGMAFQWYVGEQKVDYASGDTAWKAKGYVAIEGATKRSFTVPEGLIGKRLAARVVNPGGSVVWVSASSAQVTDGKTDLVRVGLSGKAKVGATLRATAFEEGGWSGEQEATAGVTYRWLAAPSTADEFAPISGATGPALTLDASLAGSHIKVEATSRNTVASEAVGPVAAAGSAENEAKLAAAIAALEKDGFSGYYPAPAFGADTNLNTMIEARLEKLGVTGVVSHVVSSGMEKYEPAARGSIDTTVGASNGNIEFFFLPPVERTSSTDYTVLRRFQPTYRLTCGDATDTFTPKRTSQLPWDDARVGEYLNRTFDNVELPAEFAQGSIPEAVTKLELPFKVVDAKTRKTVASIEWTSSNAKVAKVVSSYNAASVSFTHPAAPADVVLTATIKMAGTSGLSEKTVAVEHPLSVEPRSDATVEQIERELSSVLAKAKVGLMQGGTLNTSAVSGDLKLPTPRALGIDGRVYKLSYESSDSAAIRIDTYRGVVTGNLEGEEPRSALITASLTYEGVTATRELGAFTPAMVTNAEIDAAIDFMGRVKADYAAALLGTNASSDEVVDDLDTFQSASPAEDGSIIWARTSTDCDDAGVVPVDLPGYDPMGSAQWRLFRSSRPSVVAHENLLVTQPAYNTKVRIDSTLTYKAFESLAEAHPQNIKLQQLVNQPVSAMYTVLGATGAENPEAGRTLTVNARVTGLDAVKDDGTREQRDWIPLTEVTLPVEEGATAWDVFAGLLDGAGYTYTLNSAGPISITTPEGVTLDSDFNKPYRYWAFFINGEYGQGAEGAATTCPVRDGMTIELRYLDDGVTVLPQADVTVNPDAEHPHLDGQWNGFINGGSGSVTDALTPTSNGELAWAENLLTHEEVEASGKLFASDPLIIDGKIYIVTASEVQDPETWRPIHSLARLQVVDRSTGKIEREVQLGATMDSTCRPAYSGGIIVIPLSGGYLQAVSAKTLETIWIVPASSQGQSLCTLTVHDGYVYVSMFDSFQDKLTVGGSVRRFNIRTGALAGEVRTDASGYYWAGGVMVGDYFAIGDDQGQVHVFTADLSREVSSLKIADASIRSTLVLSEGFVYAVSQQDGTLHKLIVDDAGHVEELSSVKFADTSTSTPTISGGRAFIGGFKGNWKNKNGVLAVVDLESMNVQQVLKADGEKIPDEVKSSPLVSVQGSETYVYFTVNWAEGYPSYTSGGSMYVYRLGDDEASLMFQPGPGQIEFCMASVICDEEGNLYYTNDSGHLFKIAGNGPVQGGGSGGGETGGNGGSGGGNDGQTGAGSGNGGQTGDGNGAGGQTGGNGGQAGGSSGNNGQSGSNSNAGASGTPTAGNTNSTTPPSKIPVIGSVPAGAKPLAKRASDKKEDASQRDAAAASDSGEKTQDADSAVAPESASNAQANVACDMPVPARIAFVAGAVGVTGLVASGLWMAFTRRHKEV</sequence>
<dbReference type="SUPFAM" id="SSF50998">
    <property type="entry name" value="Quinoprotein alcohol dehydrogenase-like"/>
    <property type="match status" value="1"/>
</dbReference>
<feature type="region of interest" description="Disordered" evidence="1">
    <location>
        <begin position="1431"/>
        <end position="1566"/>
    </location>
</feature>
<reference evidence="4" key="1">
    <citation type="submission" date="2019-11" db="EMBL/GenBank/DDBJ databases">
        <authorList>
            <person name="Feng L."/>
        </authorList>
    </citation>
    <scope>NUCLEOTIDE SEQUENCE</scope>
    <source>
        <strain evidence="4">CintestinalisLFYP54</strain>
    </source>
</reference>
<accession>A0A6N3ASV6</accession>
<feature type="compositionally biased region" description="Basic and acidic residues" evidence="1">
    <location>
        <begin position="1532"/>
        <end position="1542"/>
    </location>
</feature>
<dbReference type="Gene3D" id="2.60.40.2700">
    <property type="match status" value="1"/>
</dbReference>
<evidence type="ECO:0008006" key="5">
    <source>
        <dbReference type="Google" id="ProtNLM"/>
    </source>
</evidence>
<evidence type="ECO:0000256" key="3">
    <source>
        <dbReference type="SAM" id="SignalP"/>
    </source>
</evidence>
<proteinExistence type="predicted"/>
<evidence type="ECO:0000256" key="2">
    <source>
        <dbReference type="SAM" id="Phobius"/>
    </source>
</evidence>
<dbReference type="InterPro" id="IPR011047">
    <property type="entry name" value="Quinoprotein_ADH-like_sf"/>
</dbReference>
<feature type="compositionally biased region" description="Low complexity" evidence="1">
    <location>
        <begin position="112"/>
        <end position="129"/>
    </location>
</feature>
<feature type="transmembrane region" description="Helical" evidence="2">
    <location>
        <begin position="1584"/>
        <end position="1605"/>
    </location>
</feature>
<dbReference type="InterPro" id="IPR015943">
    <property type="entry name" value="WD40/YVTN_repeat-like_dom_sf"/>
</dbReference>
<feature type="compositionally biased region" description="Gly residues" evidence="1">
    <location>
        <begin position="1431"/>
        <end position="1485"/>
    </location>
</feature>
<gene>
    <name evidence="4" type="ORF">CILFYP54_00351</name>
</gene>
<feature type="compositionally biased region" description="Low complexity" evidence="1">
    <location>
        <begin position="1486"/>
        <end position="1501"/>
    </location>
</feature>
<feature type="chain" id="PRO_5026717121" description="Outer membrane protein assembly factor BamB" evidence="3">
    <location>
        <begin position="42"/>
        <end position="1612"/>
    </location>
</feature>
<protein>
    <recommendedName>
        <fullName evidence="5">Outer membrane protein assembly factor BamB</fullName>
    </recommendedName>
</protein>
<evidence type="ECO:0000313" key="4">
    <source>
        <dbReference type="EMBL" id="VYT94701.1"/>
    </source>
</evidence>
<feature type="compositionally biased region" description="Polar residues" evidence="1">
    <location>
        <begin position="1502"/>
        <end position="1513"/>
    </location>
</feature>
<dbReference type="Gene3D" id="2.130.10.10">
    <property type="entry name" value="YVTN repeat-like/Quinoprotein amine dehydrogenase"/>
    <property type="match status" value="1"/>
</dbReference>
<keyword evidence="2" id="KW-0812">Transmembrane</keyword>
<dbReference type="EMBL" id="CACRTN010000012">
    <property type="protein sequence ID" value="VYT94701.1"/>
    <property type="molecule type" value="Genomic_DNA"/>
</dbReference>
<evidence type="ECO:0000256" key="1">
    <source>
        <dbReference type="SAM" id="MobiDB-lite"/>
    </source>
</evidence>
<keyword evidence="2" id="KW-0472">Membrane</keyword>
<keyword evidence="2" id="KW-1133">Transmembrane helix</keyword>
<name>A0A6N3ASV6_9ACTN</name>
<feature type="region of interest" description="Disordered" evidence="1">
    <location>
        <begin position="78"/>
        <end position="132"/>
    </location>
</feature>
<dbReference type="RefSeq" id="WP_156848614.1">
    <property type="nucleotide sequence ID" value="NZ_CACRTN010000012.1"/>
</dbReference>